<comment type="similarity">
    <text evidence="5">Belongs to the YicC/YloC family.</text>
</comment>
<dbReference type="GO" id="GO:0004521">
    <property type="term" value="F:RNA endonuclease activity"/>
    <property type="evidence" value="ECO:0007669"/>
    <property type="project" value="InterPro"/>
</dbReference>
<keyword evidence="9" id="KW-1185">Reference proteome</keyword>
<dbReference type="AlphaFoldDB" id="A0A2Y9B720"/>
<comment type="caution">
    <text evidence="8">The sequence shown here is derived from an EMBL/GenBank/DDBJ whole genome shotgun (WGS) entry which is preliminary data.</text>
</comment>
<dbReference type="InterPro" id="IPR005229">
    <property type="entry name" value="YicC/YloC-like"/>
</dbReference>
<evidence type="ECO:0000256" key="5">
    <source>
        <dbReference type="ARBA" id="ARBA00035648"/>
    </source>
</evidence>
<feature type="domain" description="Endoribonuclease YicC-like N-terminal" evidence="6">
    <location>
        <begin position="2"/>
        <end position="157"/>
    </location>
</feature>
<evidence type="ECO:0000259" key="6">
    <source>
        <dbReference type="Pfam" id="PF03755"/>
    </source>
</evidence>
<feature type="domain" description="Endoribonuclease YicC-like C-terminal" evidence="7">
    <location>
        <begin position="173"/>
        <end position="292"/>
    </location>
</feature>
<dbReference type="Proteomes" id="UP000245845">
    <property type="component" value="Unassembled WGS sequence"/>
</dbReference>
<dbReference type="RefSeq" id="WP_109729209.1">
    <property type="nucleotide sequence ID" value="NZ_BAAACK010000007.1"/>
</dbReference>
<dbReference type="NCBIfam" id="TIGR00255">
    <property type="entry name" value="YicC/YloC family endoribonuclease"/>
    <property type="match status" value="1"/>
</dbReference>
<evidence type="ECO:0000256" key="3">
    <source>
        <dbReference type="ARBA" id="ARBA00022759"/>
    </source>
</evidence>
<protein>
    <submittedName>
        <fullName evidence="8">Uncharacterized protein (TIGR00255 family)</fullName>
    </submittedName>
</protein>
<organism evidence="8 9">
    <name type="scientific">Faecalicatena orotica</name>
    <dbReference type="NCBI Taxonomy" id="1544"/>
    <lineage>
        <taxon>Bacteria</taxon>
        <taxon>Bacillati</taxon>
        <taxon>Bacillota</taxon>
        <taxon>Clostridia</taxon>
        <taxon>Lachnospirales</taxon>
        <taxon>Lachnospiraceae</taxon>
        <taxon>Faecalicatena</taxon>
    </lineage>
</organism>
<proteinExistence type="inferred from homology"/>
<name>A0A2Y9B720_9FIRM</name>
<evidence type="ECO:0000259" key="7">
    <source>
        <dbReference type="Pfam" id="PF08340"/>
    </source>
</evidence>
<evidence type="ECO:0000256" key="2">
    <source>
        <dbReference type="ARBA" id="ARBA00022722"/>
    </source>
</evidence>
<dbReference type="Pfam" id="PF08340">
    <property type="entry name" value="YicC-like_C"/>
    <property type="match status" value="1"/>
</dbReference>
<gene>
    <name evidence="8" type="ORF">A8806_10199</name>
</gene>
<accession>A0A2Y9B720</accession>
<dbReference type="Pfam" id="PF03755">
    <property type="entry name" value="YicC-like_N"/>
    <property type="match status" value="1"/>
</dbReference>
<evidence type="ECO:0000313" key="9">
    <source>
        <dbReference type="Proteomes" id="UP000245845"/>
    </source>
</evidence>
<dbReference type="PANTHER" id="PTHR30636">
    <property type="entry name" value="UPF0701 PROTEIN YICC"/>
    <property type="match status" value="1"/>
</dbReference>
<evidence type="ECO:0000256" key="4">
    <source>
        <dbReference type="ARBA" id="ARBA00022801"/>
    </source>
</evidence>
<evidence type="ECO:0000256" key="1">
    <source>
        <dbReference type="ARBA" id="ARBA00001968"/>
    </source>
</evidence>
<keyword evidence="4" id="KW-0378">Hydrolase</keyword>
<keyword evidence="3" id="KW-0255">Endonuclease</keyword>
<dbReference type="EMBL" id="QGDL01000001">
    <property type="protein sequence ID" value="PWJ31812.1"/>
    <property type="molecule type" value="Genomic_DNA"/>
</dbReference>
<reference evidence="8 9" key="1">
    <citation type="submission" date="2018-05" db="EMBL/GenBank/DDBJ databases">
        <title>The Hungate 1000. A catalogue of reference genomes from the rumen microbiome.</title>
        <authorList>
            <person name="Kelly W."/>
        </authorList>
    </citation>
    <scope>NUCLEOTIDE SEQUENCE [LARGE SCALE GENOMIC DNA]</scope>
    <source>
        <strain evidence="8 9">NLAE-zl-C242</strain>
    </source>
</reference>
<dbReference type="InterPro" id="IPR013527">
    <property type="entry name" value="YicC-like_N"/>
</dbReference>
<dbReference type="InterPro" id="IPR013551">
    <property type="entry name" value="YicC-like_C"/>
</dbReference>
<evidence type="ECO:0000313" key="8">
    <source>
        <dbReference type="EMBL" id="PWJ31812.1"/>
    </source>
</evidence>
<dbReference type="GO" id="GO:0016787">
    <property type="term" value="F:hydrolase activity"/>
    <property type="evidence" value="ECO:0007669"/>
    <property type="project" value="UniProtKB-KW"/>
</dbReference>
<comment type="cofactor">
    <cofactor evidence="1">
        <name>a divalent metal cation</name>
        <dbReference type="ChEBI" id="CHEBI:60240"/>
    </cofactor>
</comment>
<dbReference type="PANTHER" id="PTHR30636:SF3">
    <property type="entry name" value="UPF0701 PROTEIN YICC"/>
    <property type="match status" value="1"/>
</dbReference>
<keyword evidence="2" id="KW-0540">Nuclease</keyword>
<dbReference type="OrthoDB" id="9771229at2"/>
<sequence length="292" mass="33966">MIKSMTGFGRCEVLKESRKFTVELKSVNHRYLDVNIRMPKKLNFFETSIRTLLKQYANRGKVDIFITYEDTSESQVSLKYNASLAAEYMKYFKQMEEEFGLENDIRVSALSRYPEVITMEEQCEDEEELWNGLKEALEGAFAQFVETRKTEGQNLKQDILEKLTGMEKLVAFIEERSPEIIAQYRARLEEKVGELLKDTQMEESRIAAEVILFADKICTDEEVVRLKSHISHMRDTLEEKEGIGRKLDFIAQEMNREANTILSKANDLEVSNCAISLKTEIEKVREQIQNIE</sequence>